<dbReference type="RefSeq" id="WP_104429350.1">
    <property type="nucleotide sequence ID" value="NZ_PTIZ01000007.1"/>
</dbReference>
<dbReference type="GO" id="GO:0016763">
    <property type="term" value="F:pentosyltransferase activity"/>
    <property type="evidence" value="ECO:0007669"/>
    <property type="project" value="InterPro"/>
</dbReference>
<evidence type="ECO:0000256" key="10">
    <source>
        <dbReference type="ARBA" id="ARBA00023316"/>
    </source>
</evidence>
<protein>
    <recommendedName>
        <fullName evidence="11">Biosynthetic peptidoglycan transglycosylase</fullName>
        <ecNumber evidence="11">2.4.99.28</ecNumber>
    </recommendedName>
    <alternativeName>
        <fullName evidence="11">Glycan polymerase</fullName>
    </alternativeName>
    <alternativeName>
        <fullName evidence="11">Peptidoglycan glycosyltransferase MtgA</fullName>
        <shortName evidence="11">PGT</shortName>
    </alternativeName>
</protein>
<proteinExistence type="inferred from homology"/>
<comment type="pathway">
    <text evidence="11">Cell wall biogenesis; peptidoglycan biosynthesis.</text>
</comment>
<keyword evidence="1 11" id="KW-1003">Cell membrane</keyword>
<evidence type="ECO:0000259" key="12">
    <source>
        <dbReference type="Pfam" id="PF00912"/>
    </source>
</evidence>
<reference evidence="13 14" key="1">
    <citation type="submission" date="2018-02" db="EMBL/GenBank/DDBJ databases">
        <title>Subsurface microbial communities from deep shales in Ohio and West Virginia, USA.</title>
        <authorList>
            <person name="Wrighton K."/>
        </authorList>
    </citation>
    <scope>NUCLEOTIDE SEQUENCE [LARGE SCALE GENOMIC DNA]</scope>
    <source>
        <strain evidence="13 14">OWC-DMM</strain>
    </source>
</reference>
<dbReference type="GO" id="GO:0071555">
    <property type="term" value="P:cell wall organization"/>
    <property type="evidence" value="ECO:0007669"/>
    <property type="project" value="UniProtKB-KW"/>
</dbReference>
<dbReference type="AlphaFoldDB" id="A0A2S6HBH2"/>
<organism evidence="13 14">
    <name type="scientific">Methylobacter tundripaludum</name>
    <dbReference type="NCBI Taxonomy" id="173365"/>
    <lineage>
        <taxon>Bacteria</taxon>
        <taxon>Pseudomonadati</taxon>
        <taxon>Pseudomonadota</taxon>
        <taxon>Gammaproteobacteria</taxon>
        <taxon>Methylococcales</taxon>
        <taxon>Methylococcaceae</taxon>
        <taxon>Methylobacter</taxon>
    </lineage>
</organism>
<keyword evidence="7 11" id="KW-0573">Peptidoglycan synthesis</keyword>
<keyword evidence="5 11" id="KW-0812">Transmembrane</keyword>
<keyword evidence="4 11" id="KW-0808">Transferase</keyword>
<comment type="catalytic activity">
    <reaction evidence="11">
        <text>[GlcNAc-(1-&gt;4)-Mur2Ac(oyl-L-Ala-gamma-D-Glu-L-Lys-D-Ala-D-Ala)](n)-di-trans,octa-cis-undecaprenyl diphosphate + beta-D-GlcNAc-(1-&gt;4)-Mur2Ac(oyl-L-Ala-gamma-D-Glu-L-Lys-D-Ala-D-Ala)-di-trans,octa-cis-undecaprenyl diphosphate = [GlcNAc-(1-&gt;4)-Mur2Ac(oyl-L-Ala-gamma-D-Glu-L-Lys-D-Ala-D-Ala)](n+1)-di-trans,octa-cis-undecaprenyl diphosphate + di-trans,octa-cis-undecaprenyl diphosphate + H(+)</text>
        <dbReference type="Rhea" id="RHEA:23708"/>
        <dbReference type="Rhea" id="RHEA-COMP:9602"/>
        <dbReference type="Rhea" id="RHEA-COMP:9603"/>
        <dbReference type="ChEBI" id="CHEBI:15378"/>
        <dbReference type="ChEBI" id="CHEBI:58405"/>
        <dbReference type="ChEBI" id="CHEBI:60033"/>
        <dbReference type="ChEBI" id="CHEBI:78435"/>
        <dbReference type="EC" id="2.4.99.28"/>
    </reaction>
</comment>
<dbReference type="GO" id="GO:0009274">
    <property type="term" value="C:peptidoglycan-based cell wall"/>
    <property type="evidence" value="ECO:0007669"/>
    <property type="project" value="InterPro"/>
</dbReference>
<dbReference type="Gene3D" id="1.10.3810.10">
    <property type="entry name" value="Biosynthetic peptidoglycan transglycosylase-like"/>
    <property type="match status" value="1"/>
</dbReference>
<gene>
    <name evidence="11" type="primary">mtgA</name>
    <name evidence="13" type="ORF">B0F87_10753</name>
</gene>
<evidence type="ECO:0000256" key="6">
    <source>
        <dbReference type="ARBA" id="ARBA00022960"/>
    </source>
</evidence>
<evidence type="ECO:0000256" key="1">
    <source>
        <dbReference type="ARBA" id="ARBA00022475"/>
    </source>
</evidence>
<evidence type="ECO:0000256" key="9">
    <source>
        <dbReference type="ARBA" id="ARBA00023136"/>
    </source>
</evidence>
<keyword evidence="3 11" id="KW-0328">Glycosyltransferase</keyword>
<sequence>MNAVSNPKLTSLINNLCILARQSRYPNNSNFRSLSIKKMLRKTVLYVLFAFLASSVGLCVLLRWMPVPTSAFMVYRHFEDLVDDGSYKSIKYSWTGAKKISAYASSAVIAAEDQRFFLHSGFDLHSIQSSIDVYMDGGRLRGASTISQQVAKNLFLTPSKSFVRKGLEVWFTLLIESLWSKERILTVYLNIAEFGDHLFGIEAASQHYFGVHAGQISRSQAALLAATLPNPVLLRAAQPSSYLLKRQQWILRQMQNQ</sequence>
<dbReference type="InterPro" id="IPR001264">
    <property type="entry name" value="Glyco_trans_51"/>
</dbReference>
<evidence type="ECO:0000256" key="11">
    <source>
        <dbReference type="HAMAP-Rule" id="MF_00766"/>
    </source>
</evidence>
<dbReference type="EC" id="2.4.99.28" evidence="11"/>
<evidence type="ECO:0000256" key="4">
    <source>
        <dbReference type="ARBA" id="ARBA00022679"/>
    </source>
</evidence>
<dbReference type="InterPro" id="IPR023346">
    <property type="entry name" value="Lysozyme-like_dom_sf"/>
</dbReference>
<keyword evidence="6 11" id="KW-0133">Cell shape</keyword>
<accession>A0A2S6HBH2</accession>
<feature type="transmembrane region" description="Helical" evidence="11">
    <location>
        <begin position="44"/>
        <end position="65"/>
    </location>
</feature>
<dbReference type="PANTHER" id="PTHR30400:SF0">
    <property type="entry name" value="BIOSYNTHETIC PEPTIDOGLYCAN TRANSGLYCOSYLASE"/>
    <property type="match status" value="1"/>
</dbReference>
<evidence type="ECO:0000256" key="8">
    <source>
        <dbReference type="ARBA" id="ARBA00022989"/>
    </source>
</evidence>
<evidence type="ECO:0000256" key="5">
    <source>
        <dbReference type="ARBA" id="ARBA00022692"/>
    </source>
</evidence>
<dbReference type="HAMAP" id="MF_00766">
    <property type="entry name" value="PGT_MtgA"/>
    <property type="match status" value="1"/>
</dbReference>
<dbReference type="GO" id="GO:0008955">
    <property type="term" value="F:peptidoglycan glycosyltransferase activity"/>
    <property type="evidence" value="ECO:0007669"/>
    <property type="project" value="UniProtKB-UniRule"/>
</dbReference>
<keyword evidence="9 11" id="KW-0472">Membrane</keyword>
<dbReference type="PANTHER" id="PTHR30400">
    <property type="entry name" value="MONOFUNCTIONAL BIOSYNTHETIC PEPTIDOGLYCAN TRANSGLYCOSYLASE"/>
    <property type="match status" value="1"/>
</dbReference>
<name>A0A2S6HBH2_9GAMM</name>
<keyword evidence="8 11" id="KW-1133">Transmembrane helix</keyword>
<evidence type="ECO:0000256" key="2">
    <source>
        <dbReference type="ARBA" id="ARBA00022519"/>
    </source>
</evidence>
<comment type="function">
    <text evidence="11">Peptidoglycan polymerase that catalyzes glycan chain elongation from lipid-linked precursors.</text>
</comment>
<keyword evidence="10 11" id="KW-0961">Cell wall biogenesis/degradation</keyword>
<keyword evidence="2 11" id="KW-0997">Cell inner membrane</keyword>
<comment type="caution">
    <text evidence="13">The sequence shown here is derived from an EMBL/GenBank/DDBJ whole genome shotgun (WGS) entry which is preliminary data.</text>
</comment>
<comment type="similarity">
    <text evidence="11">Belongs to the glycosyltransferase 51 family.</text>
</comment>
<dbReference type="Pfam" id="PF00912">
    <property type="entry name" value="Transgly"/>
    <property type="match status" value="1"/>
</dbReference>
<evidence type="ECO:0000313" key="14">
    <source>
        <dbReference type="Proteomes" id="UP000240010"/>
    </source>
</evidence>
<feature type="domain" description="Glycosyl transferase family 51" evidence="12">
    <location>
        <begin position="91"/>
        <end position="255"/>
    </location>
</feature>
<dbReference type="Proteomes" id="UP000240010">
    <property type="component" value="Unassembled WGS sequence"/>
</dbReference>
<dbReference type="InterPro" id="IPR036950">
    <property type="entry name" value="PBP_transglycosylase"/>
</dbReference>
<evidence type="ECO:0000313" key="13">
    <source>
        <dbReference type="EMBL" id="PPK74810.1"/>
    </source>
</evidence>
<dbReference type="EMBL" id="PTIZ01000007">
    <property type="protein sequence ID" value="PPK74810.1"/>
    <property type="molecule type" value="Genomic_DNA"/>
</dbReference>
<dbReference type="SUPFAM" id="SSF53955">
    <property type="entry name" value="Lysozyme-like"/>
    <property type="match status" value="1"/>
</dbReference>
<dbReference type="NCBIfam" id="TIGR02070">
    <property type="entry name" value="mono_pep_trsgly"/>
    <property type="match status" value="1"/>
</dbReference>
<dbReference type="GO" id="GO:0009252">
    <property type="term" value="P:peptidoglycan biosynthetic process"/>
    <property type="evidence" value="ECO:0007669"/>
    <property type="project" value="UniProtKB-UniRule"/>
</dbReference>
<dbReference type="GO" id="GO:0005886">
    <property type="term" value="C:plasma membrane"/>
    <property type="evidence" value="ECO:0007669"/>
    <property type="project" value="UniProtKB-SubCell"/>
</dbReference>
<dbReference type="InterPro" id="IPR011812">
    <property type="entry name" value="Pep_trsgly"/>
</dbReference>
<evidence type="ECO:0000256" key="3">
    <source>
        <dbReference type="ARBA" id="ARBA00022676"/>
    </source>
</evidence>
<comment type="subcellular location">
    <subcellularLocation>
        <location evidence="11">Cell inner membrane</location>
        <topology evidence="11">Single-pass membrane protein</topology>
    </subcellularLocation>
</comment>
<evidence type="ECO:0000256" key="7">
    <source>
        <dbReference type="ARBA" id="ARBA00022984"/>
    </source>
</evidence>
<dbReference type="UniPathway" id="UPA00219"/>
<dbReference type="GO" id="GO:0008360">
    <property type="term" value="P:regulation of cell shape"/>
    <property type="evidence" value="ECO:0007669"/>
    <property type="project" value="UniProtKB-KW"/>
</dbReference>